<name>A0ABU2L4F0_9ACTN</name>
<dbReference type="RefSeq" id="WP_311629032.1">
    <property type="nucleotide sequence ID" value="NZ_JAVREN010000004.1"/>
</dbReference>
<accession>A0ABU2L4F0</accession>
<keyword evidence="3" id="KW-1185">Reference proteome</keyword>
<evidence type="ECO:0008006" key="4">
    <source>
        <dbReference type="Google" id="ProtNLM"/>
    </source>
</evidence>
<evidence type="ECO:0000313" key="2">
    <source>
        <dbReference type="EMBL" id="MDT0306113.1"/>
    </source>
</evidence>
<gene>
    <name evidence="2" type="ORF">RM780_03935</name>
</gene>
<sequence>MVAFPNPEKLVEIDNRSHLVSIFEAARAAGVRPGTIRVWVHRGKVEALPIPGQELFYLPAILAAAQVPTGRPPKDEDEQQARTASAA</sequence>
<evidence type="ECO:0000313" key="3">
    <source>
        <dbReference type="Proteomes" id="UP001183388"/>
    </source>
</evidence>
<comment type="caution">
    <text evidence="2">The sequence shown here is derived from an EMBL/GenBank/DDBJ whole genome shotgun (WGS) entry which is preliminary data.</text>
</comment>
<protein>
    <recommendedName>
        <fullName evidence="4">Helix-turn-helix domain-containing protein</fullName>
    </recommendedName>
</protein>
<feature type="region of interest" description="Disordered" evidence="1">
    <location>
        <begin position="68"/>
        <end position="87"/>
    </location>
</feature>
<organism evidence="2 3">
    <name type="scientific">Streptomyces boetiae</name>
    <dbReference type="NCBI Taxonomy" id="3075541"/>
    <lineage>
        <taxon>Bacteria</taxon>
        <taxon>Bacillati</taxon>
        <taxon>Actinomycetota</taxon>
        <taxon>Actinomycetes</taxon>
        <taxon>Kitasatosporales</taxon>
        <taxon>Streptomycetaceae</taxon>
        <taxon>Streptomyces</taxon>
    </lineage>
</organism>
<reference evidence="3" key="1">
    <citation type="submission" date="2023-07" db="EMBL/GenBank/DDBJ databases">
        <title>30 novel species of actinomycetes from the DSMZ collection.</title>
        <authorList>
            <person name="Nouioui I."/>
        </authorList>
    </citation>
    <scope>NUCLEOTIDE SEQUENCE [LARGE SCALE GENOMIC DNA]</scope>
    <source>
        <strain evidence="3">DSM 44917</strain>
    </source>
</reference>
<proteinExistence type="predicted"/>
<dbReference type="EMBL" id="JAVREN010000004">
    <property type="protein sequence ID" value="MDT0306113.1"/>
    <property type="molecule type" value="Genomic_DNA"/>
</dbReference>
<evidence type="ECO:0000256" key="1">
    <source>
        <dbReference type="SAM" id="MobiDB-lite"/>
    </source>
</evidence>
<dbReference type="Proteomes" id="UP001183388">
    <property type="component" value="Unassembled WGS sequence"/>
</dbReference>